<gene>
    <name evidence="4" type="ORF">PG999_005546</name>
</gene>
<dbReference type="Gene3D" id="3.90.180.10">
    <property type="entry name" value="Medium-chain alcohol dehydrogenases, catalytic domain"/>
    <property type="match status" value="2"/>
</dbReference>
<dbReference type="Pfam" id="PF08240">
    <property type="entry name" value="ADH_N"/>
    <property type="match status" value="1"/>
</dbReference>
<evidence type="ECO:0000256" key="2">
    <source>
        <dbReference type="ARBA" id="ARBA00023002"/>
    </source>
</evidence>
<protein>
    <submittedName>
        <fullName evidence="4">GroES-like protein</fullName>
    </submittedName>
</protein>
<evidence type="ECO:0000256" key="1">
    <source>
        <dbReference type="ARBA" id="ARBA00008072"/>
    </source>
</evidence>
<keyword evidence="2" id="KW-0560">Oxidoreductase</keyword>
<dbReference type="SUPFAM" id="SSF50129">
    <property type="entry name" value="GroES-like"/>
    <property type="match status" value="1"/>
</dbReference>
<dbReference type="Proteomes" id="UP001392437">
    <property type="component" value="Unassembled WGS sequence"/>
</dbReference>
<dbReference type="InterPro" id="IPR013154">
    <property type="entry name" value="ADH-like_N"/>
</dbReference>
<keyword evidence="5" id="KW-1185">Reference proteome</keyword>
<dbReference type="Gene3D" id="3.40.50.720">
    <property type="entry name" value="NAD(P)-binding Rossmann-like Domain"/>
    <property type="match status" value="1"/>
</dbReference>
<evidence type="ECO:0000313" key="4">
    <source>
        <dbReference type="EMBL" id="KAK8121426.1"/>
    </source>
</evidence>
<name>A0AAW0R2I4_9PEZI</name>
<dbReference type="SUPFAM" id="SSF51735">
    <property type="entry name" value="NAD(P)-binding Rossmann-fold domains"/>
    <property type="match status" value="1"/>
</dbReference>
<evidence type="ECO:0000259" key="3">
    <source>
        <dbReference type="SMART" id="SM00829"/>
    </source>
</evidence>
<dbReference type="CDD" id="cd08249">
    <property type="entry name" value="enoyl_reductase_like"/>
    <property type="match status" value="1"/>
</dbReference>
<feature type="domain" description="Enoyl reductase (ER)" evidence="3">
    <location>
        <begin position="11"/>
        <end position="324"/>
    </location>
</feature>
<accession>A0AAW0R2I4</accession>
<proteinExistence type="inferred from homology"/>
<comment type="caution">
    <text evidence="4">The sequence shown here is derived from an EMBL/GenBank/DDBJ whole genome shotgun (WGS) entry which is preliminary data.</text>
</comment>
<dbReference type="PANTHER" id="PTHR45348:SF2">
    <property type="entry name" value="ZINC-TYPE ALCOHOL DEHYDROGENASE-LIKE PROTEIN C2E1P3.01"/>
    <property type="match status" value="1"/>
</dbReference>
<comment type="similarity">
    <text evidence="1">Belongs to the zinc-containing alcohol dehydrogenase family.</text>
</comment>
<organism evidence="4 5">
    <name type="scientific">Apiospora kogelbergensis</name>
    <dbReference type="NCBI Taxonomy" id="1337665"/>
    <lineage>
        <taxon>Eukaryota</taxon>
        <taxon>Fungi</taxon>
        <taxon>Dikarya</taxon>
        <taxon>Ascomycota</taxon>
        <taxon>Pezizomycotina</taxon>
        <taxon>Sordariomycetes</taxon>
        <taxon>Xylariomycetidae</taxon>
        <taxon>Amphisphaeriales</taxon>
        <taxon>Apiosporaceae</taxon>
        <taxon>Apiospora</taxon>
    </lineage>
</organism>
<dbReference type="Pfam" id="PF00107">
    <property type="entry name" value="ADH_zinc_N"/>
    <property type="match status" value="1"/>
</dbReference>
<dbReference type="SMART" id="SM00829">
    <property type="entry name" value="PKS_ER"/>
    <property type="match status" value="1"/>
</dbReference>
<dbReference type="GO" id="GO:0016651">
    <property type="term" value="F:oxidoreductase activity, acting on NAD(P)H"/>
    <property type="evidence" value="ECO:0007669"/>
    <property type="project" value="InterPro"/>
</dbReference>
<evidence type="ECO:0000313" key="5">
    <source>
        <dbReference type="Proteomes" id="UP001392437"/>
    </source>
</evidence>
<dbReference type="PANTHER" id="PTHR45348">
    <property type="entry name" value="HYPOTHETICAL OXIDOREDUCTASE (EUROFUNG)"/>
    <property type="match status" value="1"/>
</dbReference>
<sequence length="326" mass="34323">MGSEAPSNMAAVLPTAKAYPLVIQAADAPRANHGEIVVRVEAIAINPMDWLIQDMGPDLFPFLQYPYIGGTDVAGQVTEVGPGNNLAGIKVEDRVLGLTLGLTSNDPREGAFQQCRCSAPGNRYGGGGPVSEGLLGSCSPSLNPKPRGETLLIWAGSSSVGSNAIQLAVASGYEVITTSSPRNFGFCKELGASHVFDYSSASLIQDLIAAFKGKRIAGAFALLPGSAEPCLEVVHKSEGAKFVAMCLPYDGKLPHDVKTKFVFATSIKDNEVSKIIFSRYLPRALEQGRYRCAPAPSVVGAGLEALQKGMDQQKQGVSAKKLVVTI</sequence>
<dbReference type="EMBL" id="JAQQWP010000004">
    <property type="protein sequence ID" value="KAK8121426.1"/>
    <property type="molecule type" value="Genomic_DNA"/>
</dbReference>
<dbReference type="InterPro" id="IPR047122">
    <property type="entry name" value="Trans-enoyl_RdTase-like"/>
</dbReference>
<reference evidence="4 5" key="1">
    <citation type="submission" date="2023-01" db="EMBL/GenBank/DDBJ databases">
        <title>Analysis of 21 Apiospora genomes using comparative genomics revels a genus with tremendous synthesis potential of carbohydrate active enzymes and secondary metabolites.</title>
        <authorList>
            <person name="Sorensen T."/>
        </authorList>
    </citation>
    <scope>NUCLEOTIDE SEQUENCE [LARGE SCALE GENOMIC DNA]</scope>
    <source>
        <strain evidence="4 5">CBS 117206</strain>
    </source>
</reference>
<dbReference type="InterPro" id="IPR011032">
    <property type="entry name" value="GroES-like_sf"/>
</dbReference>
<dbReference type="InterPro" id="IPR036291">
    <property type="entry name" value="NAD(P)-bd_dom_sf"/>
</dbReference>
<dbReference type="InterPro" id="IPR013149">
    <property type="entry name" value="ADH-like_C"/>
</dbReference>
<dbReference type="InterPro" id="IPR020843">
    <property type="entry name" value="ER"/>
</dbReference>
<dbReference type="AlphaFoldDB" id="A0AAW0R2I4"/>